<proteinExistence type="predicted"/>
<evidence type="ECO:0000313" key="2">
    <source>
        <dbReference type="EMBL" id="KAF8425443.1"/>
    </source>
</evidence>
<organism evidence="1 3">
    <name type="scientific">Boletus edulis BED1</name>
    <dbReference type="NCBI Taxonomy" id="1328754"/>
    <lineage>
        <taxon>Eukaryota</taxon>
        <taxon>Fungi</taxon>
        <taxon>Dikarya</taxon>
        <taxon>Basidiomycota</taxon>
        <taxon>Agaricomycotina</taxon>
        <taxon>Agaricomycetes</taxon>
        <taxon>Agaricomycetidae</taxon>
        <taxon>Boletales</taxon>
        <taxon>Boletineae</taxon>
        <taxon>Boletaceae</taxon>
        <taxon>Boletoideae</taxon>
        <taxon>Boletus</taxon>
    </lineage>
</organism>
<keyword evidence="3" id="KW-1185">Reference proteome</keyword>
<comment type="caution">
    <text evidence="1">The sequence shown here is derived from an EMBL/GenBank/DDBJ whole genome shotgun (WGS) entry which is preliminary data.</text>
</comment>
<name>A0AAD4G6D4_BOLED</name>
<accession>A0AAD4G6D4</accession>
<reference evidence="1" key="1">
    <citation type="submission" date="2019-10" db="EMBL/GenBank/DDBJ databases">
        <authorList>
            <consortium name="DOE Joint Genome Institute"/>
            <person name="Kuo A."/>
            <person name="Miyauchi S."/>
            <person name="Kiss E."/>
            <person name="Drula E."/>
            <person name="Kohler A."/>
            <person name="Sanchez-Garcia M."/>
            <person name="Andreopoulos B."/>
            <person name="Barry K.W."/>
            <person name="Bonito G."/>
            <person name="Buee M."/>
            <person name="Carver A."/>
            <person name="Chen C."/>
            <person name="Cichocki N."/>
            <person name="Clum A."/>
            <person name="Culley D."/>
            <person name="Crous P.W."/>
            <person name="Fauchery L."/>
            <person name="Girlanda M."/>
            <person name="Hayes R."/>
            <person name="Keri Z."/>
            <person name="LaButti K."/>
            <person name="Lipzen A."/>
            <person name="Lombard V."/>
            <person name="Magnuson J."/>
            <person name="Maillard F."/>
            <person name="Morin E."/>
            <person name="Murat C."/>
            <person name="Nolan M."/>
            <person name="Ohm R."/>
            <person name="Pangilinan J."/>
            <person name="Pereira M."/>
            <person name="Perotto S."/>
            <person name="Peter M."/>
            <person name="Riley R."/>
            <person name="Sitrit Y."/>
            <person name="Stielow B."/>
            <person name="Szollosi G."/>
            <person name="Zifcakova L."/>
            <person name="Stursova M."/>
            <person name="Spatafora J.W."/>
            <person name="Tedersoo L."/>
            <person name="Vaario L.-M."/>
            <person name="Yamada A."/>
            <person name="Yan M."/>
            <person name="Wang P."/>
            <person name="Xu J."/>
            <person name="Bruns T."/>
            <person name="Baldrian P."/>
            <person name="Vilgalys R."/>
            <person name="Henrissat B."/>
            <person name="Grigoriev I.V."/>
            <person name="Hibbett D."/>
            <person name="Nagy L.G."/>
            <person name="Martin F.M."/>
        </authorList>
    </citation>
    <scope>NUCLEOTIDE SEQUENCE</scope>
    <source>
        <strain evidence="1">BED1</strain>
    </source>
</reference>
<sequence length="87" mass="9584">MASSPLRVTTRLLAALSQQAVRACTSDSLNHVAKLTQPIISTKLPPPKRLDVRQRCVQAVTNGALHRLVVVHHTAVVQLGWWHSEFA</sequence>
<dbReference type="EMBL" id="WHUW01000216">
    <property type="protein sequence ID" value="KAF8417728.1"/>
    <property type="molecule type" value="Genomic_DNA"/>
</dbReference>
<dbReference type="Proteomes" id="UP001194468">
    <property type="component" value="Unassembled WGS sequence"/>
</dbReference>
<protein>
    <submittedName>
        <fullName evidence="1">Uncharacterized protein</fullName>
    </submittedName>
</protein>
<evidence type="ECO:0000313" key="3">
    <source>
        <dbReference type="Proteomes" id="UP001194468"/>
    </source>
</evidence>
<gene>
    <name evidence="2" type="ORF">L210DRAFT_3566731</name>
    <name evidence="1" type="ORF">L210DRAFT_3580484</name>
</gene>
<evidence type="ECO:0000313" key="1">
    <source>
        <dbReference type="EMBL" id="KAF8417728.1"/>
    </source>
</evidence>
<dbReference type="AlphaFoldDB" id="A0AAD4G6D4"/>
<reference evidence="1" key="2">
    <citation type="journal article" date="2020" name="Nat. Commun.">
        <title>Large-scale genome sequencing of mycorrhizal fungi provides insights into the early evolution of symbiotic traits.</title>
        <authorList>
            <person name="Miyauchi S."/>
            <person name="Kiss E."/>
            <person name="Kuo A."/>
            <person name="Drula E."/>
            <person name="Kohler A."/>
            <person name="Sanchez-Garcia M."/>
            <person name="Morin E."/>
            <person name="Andreopoulos B."/>
            <person name="Barry K.W."/>
            <person name="Bonito G."/>
            <person name="Buee M."/>
            <person name="Carver A."/>
            <person name="Chen C."/>
            <person name="Cichocki N."/>
            <person name="Clum A."/>
            <person name="Culley D."/>
            <person name="Crous P.W."/>
            <person name="Fauchery L."/>
            <person name="Girlanda M."/>
            <person name="Hayes R.D."/>
            <person name="Keri Z."/>
            <person name="LaButti K."/>
            <person name="Lipzen A."/>
            <person name="Lombard V."/>
            <person name="Magnuson J."/>
            <person name="Maillard F."/>
            <person name="Murat C."/>
            <person name="Nolan M."/>
            <person name="Ohm R.A."/>
            <person name="Pangilinan J."/>
            <person name="Pereira M.F."/>
            <person name="Perotto S."/>
            <person name="Peter M."/>
            <person name="Pfister S."/>
            <person name="Riley R."/>
            <person name="Sitrit Y."/>
            <person name="Stielow J.B."/>
            <person name="Szollosi G."/>
            <person name="Zifcakova L."/>
            <person name="Stursova M."/>
            <person name="Spatafora J.W."/>
            <person name="Tedersoo L."/>
            <person name="Vaario L.M."/>
            <person name="Yamada A."/>
            <person name="Yan M."/>
            <person name="Wang P."/>
            <person name="Xu J."/>
            <person name="Bruns T."/>
            <person name="Baldrian P."/>
            <person name="Vilgalys R."/>
            <person name="Dunand C."/>
            <person name="Henrissat B."/>
            <person name="Grigoriev I.V."/>
            <person name="Hibbett D."/>
            <person name="Nagy L.G."/>
            <person name="Martin F.M."/>
        </authorList>
    </citation>
    <scope>NUCLEOTIDE SEQUENCE</scope>
    <source>
        <strain evidence="1">BED1</strain>
    </source>
</reference>
<dbReference type="EMBL" id="WHUW01000094">
    <property type="protein sequence ID" value="KAF8425443.1"/>
    <property type="molecule type" value="Genomic_DNA"/>
</dbReference>